<dbReference type="GO" id="GO:0016538">
    <property type="term" value="F:cyclin-dependent protein serine/threonine kinase regulator activity"/>
    <property type="evidence" value="ECO:0007669"/>
    <property type="project" value="TreeGrafter"/>
</dbReference>
<dbReference type="GO" id="GO:0005634">
    <property type="term" value="C:nucleus"/>
    <property type="evidence" value="ECO:0007669"/>
    <property type="project" value="TreeGrafter"/>
</dbReference>
<accession>A0A067N1Y1</accession>
<proteinExistence type="predicted"/>
<name>A0A067N1Y1_BOTB1</name>
<dbReference type="PANTHER" id="PTHR15615">
    <property type="match status" value="1"/>
</dbReference>
<evidence type="ECO:0008006" key="4">
    <source>
        <dbReference type="Google" id="ProtNLM"/>
    </source>
</evidence>
<organism evidence="2 3">
    <name type="scientific">Botryobasidium botryosum (strain FD-172 SS1)</name>
    <dbReference type="NCBI Taxonomy" id="930990"/>
    <lineage>
        <taxon>Eukaryota</taxon>
        <taxon>Fungi</taxon>
        <taxon>Dikarya</taxon>
        <taxon>Basidiomycota</taxon>
        <taxon>Agaricomycotina</taxon>
        <taxon>Agaricomycetes</taxon>
        <taxon>Cantharellales</taxon>
        <taxon>Botryobasidiaceae</taxon>
        <taxon>Botryobasidium</taxon>
    </lineage>
</organism>
<reference evidence="3" key="1">
    <citation type="journal article" date="2014" name="Proc. Natl. Acad. Sci. U.S.A.">
        <title>Extensive sampling of basidiomycete genomes demonstrates inadequacy of the white-rot/brown-rot paradigm for wood decay fungi.</title>
        <authorList>
            <person name="Riley R."/>
            <person name="Salamov A.A."/>
            <person name="Brown D.W."/>
            <person name="Nagy L.G."/>
            <person name="Floudas D."/>
            <person name="Held B.W."/>
            <person name="Levasseur A."/>
            <person name="Lombard V."/>
            <person name="Morin E."/>
            <person name="Otillar R."/>
            <person name="Lindquist E.A."/>
            <person name="Sun H."/>
            <person name="LaButti K.M."/>
            <person name="Schmutz J."/>
            <person name="Jabbour D."/>
            <person name="Luo H."/>
            <person name="Baker S.E."/>
            <person name="Pisabarro A.G."/>
            <person name="Walton J.D."/>
            <person name="Blanchette R.A."/>
            <person name="Henrissat B."/>
            <person name="Martin F."/>
            <person name="Cullen D."/>
            <person name="Hibbett D.S."/>
            <person name="Grigoriev I.V."/>
        </authorList>
    </citation>
    <scope>NUCLEOTIDE SEQUENCE [LARGE SCALE GENOMIC DNA]</scope>
    <source>
        <strain evidence="3">FD-172 SS1</strain>
    </source>
</reference>
<dbReference type="HOGENOM" id="CLU_057371_3_0_1"/>
<dbReference type="STRING" id="930990.A0A067N1Y1"/>
<keyword evidence="3" id="KW-1185">Reference proteome</keyword>
<gene>
    <name evidence="2" type="ORF">BOTBODRAFT_150803</name>
</gene>
<feature type="region of interest" description="Disordered" evidence="1">
    <location>
        <begin position="245"/>
        <end position="267"/>
    </location>
</feature>
<dbReference type="SUPFAM" id="SSF47954">
    <property type="entry name" value="Cyclin-like"/>
    <property type="match status" value="1"/>
</dbReference>
<dbReference type="PANTHER" id="PTHR15615:SF117">
    <property type="entry name" value="PHO85 CYCLIN PHO80"/>
    <property type="match status" value="1"/>
</dbReference>
<dbReference type="AlphaFoldDB" id="A0A067N1Y1"/>
<dbReference type="InParanoid" id="A0A067N1Y1"/>
<dbReference type="Proteomes" id="UP000027195">
    <property type="component" value="Unassembled WGS sequence"/>
</dbReference>
<dbReference type="EMBL" id="KL198016">
    <property type="protein sequence ID" value="KDQ21819.1"/>
    <property type="molecule type" value="Genomic_DNA"/>
</dbReference>
<dbReference type="OrthoDB" id="337735at2759"/>
<dbReference type="InterPro" id="IPR013922">
    <property type="entry name" value="Cyclin_PHO80-like"/>
</dbReference>
<protein>
    <recommendedName>
        <fullName evidence="4">Cyclin-domain-containing protein</fullName>
    </recommendedName>
</protein>
<sequence length="320" mass="34953">MDHLVVMIADMLERLLSFNDQIPLSPEGLTRFHSRTPPTISVLEYLRRIVKYTNVERSCLLITLHYIDRICERLKHFTISSLTVHRFIISSVTVSTKALCDAFCTNSHYAKVGGIQLIELNILEKEFLNAIDWRLSCTGELLQSYYVNLVRSHSTGVFKIADPDPSAATNEASGEADEEYEYACDVDADGDAEADTDAYTTGVDDSITAGSESLTSAPSTPVEESDNEVLIPDGTTVMDTASASSESYGVKVGDNREVDGGPGGGHGEVGYEGMPISEDVNVSPATVTSPTRGSKRRGVLFEIVDTLRPRGRRRIDSHPV</sequence>
<dbReference type="GO" id="GO:0000307">
    <property type="term" value="C:cyclin-dependent protein kinase holoenzyme complex"/>
    <property type="evidence" value="ECO:0007669"/>
    <property type="project" value="TreeGrafter"/>
</dbReference>
<evidence type="ECO:0000313" key="3">
    <source>
        <dbReference type="Proteomes" id="UP000027195"/>
    </source>
</evidence>
<evidence type="ECO:0000256" key="1">
    <source>
        <dbReference type="SAM" id="MobiDB-lite"/>
    </source>
</evidence>
<dbReference type="Gene3D" id="1.10.472.10">
    <property type="entry name" value="Cyclin-like"/>
    <property type="match status" value="1"/>
</dbReference>
<evidence type="ECO:0000313" key="2">
    <source>
        <dbReference type="EMBL" id="KDQ21819.1"/>
    </source>
</evidence>
<dbReference type="InterPro" id="IPR036915">
    <property type="entry name" value="Cyclin-like_sf"/>
</dbReference>
<dbReference type="CDD" id="cd20558">
    <property type="entry name" value="CYCLIN_ScPCL7-like"/>
    <property type="match status" value="1"/>
</dbReference>
<feature type="region of interest" description="Disordered" evidence="1">
    <location>
        <begin position="201"/>
        <end position="226"/>
    </location>
</feature>
<dbReference type="GO" id="GO:0019901">
    <property type="term" value="F:protein kinase binding"/>
    <property type="evidence" value="ECO:0007669"/>
    <property type="project" value="InterPro"/>
</dbReference>
<feature type="compositionally biased region" description="Polar residues" evidence="1">
    <location>
        <begin position="208"/>
        <end position="219"/>
    </location>
</feature>
<dbReference type="Pfam" id="PF08613">
    <property type="entry name" value="Cyclin"/>
    <property type="match status" value="1"/>
</dbReference>